<sequence length="70" mass="7724">MSLLIPACFKISSNVPSLPGCVTYGETIEEAIDMAKEAIELYIESLRKHGEMIPTEEGILEYTLTVEAYA</sequence>
<evidence type="ECO:0000313" key="2">
    <source>
        <dbReference type="Proteomes" id="UP000315423"/>
    </source>
</evidence>
<accession>A0AC61S900</accession>
<dbReference type="Proteomes" id="UP000315423">
    <property type="component" value="Unassembled WGS sequence"/>
</dbReference>
<protein>
    <submittedName>
        <fullName evidence="1">Type II toxin-antitoxin system HicB family antitoxin</fullName>
    </submittedName>
</protein>
<evidence type="ECO:0000313" key="1">
    <source>
        <dbReference type="EMBL" id="TKY91129.1"/>
    </source>
</evidence>
<organism evidence="1 2">
    <name type="scientific">Candidatus Methanomarinus sp</name>
    <dbReference type="NCBI Taxonomy" id="3386244"/>
    <lineage>
        <taxon>Archaea</taxon>
        <taxon>Methanobacteriati</taxon>
        <taxon>Methanobacteriota</taxon>
        <taxon>Stenosarchaea group</taxon>
        <taxon>Methanomicrobia</taxon>
        <taxon>Methanosarcinales</taxon>
        <taxon>ANME-2 cluster</taxon>
        <taxon>Candidatus Methanocomedenaceae</taxon>
        <taxon>Candidatus Methanomarinus</taxon>
    </lineage>
</organism>
<gene>
    <name evidence="1" type="ORF">C5S46_07410</name>
</gene>
<proteinExistence type="predicted"/>
<name>A0AC61S900_9EURY</name>
<reference evidence="1" key="1">
    <citation type="submission" date="2018-09" db="EMBL/GenBank/DDBJ databases">
        <title>A genomic encyclopedia of anaerobic methanotrophic archaea.</title>
        <authorList>
            <person name="Skennerton C.T."/>
            <person name="Chadwick G.L."/>
            <person name="Laso-Perez R."/>
            <person name="Leu A.O."/>
            <person name="Speth D.R."/>
            <person name="Yu H."/>
            <person name="Morgan-Lang C."/>
            <person name="Hatzenpichler R."/>
            <person name="Goudeau D."/>
            <person name="Malmstrom R."/>
            <person name="Woyke T."/>
            <person name="Hallam S."/>
            <person name="Tyson G.W."/>
            <person name="Wegener G."/>
            <person name="Boetius A."/>
            <person name="Orphan V.J."/>
        </authorList>
    </citation>
    <scope>NUCLEOTIDE SEQUENCE</scope>
    <source>
        <strain evidence="1">CONS3730D10UFb2</strain>
    </source>
</reference>
<dbReference type="EMBL" id="QYBA01000255">
    <property type="protein sequence ID" value="TKY91129.1"/>
    <property type="molecule type" value="Genomic_DNA"/>
</dbReference>
<comment type="caution">
    <text evidence="1">The sequence shown here is derived from an EMBL/GenBank/DDBJ whole genome shotgun (WGS) entry which is preliminary data.</text>
</comment>